<dbReference type="Proteomes" id="UP001497382">
    <property type="component" value="Unassembled WGS sequence"/>
</dbReference>
<evidence type="ECO:0000313" key="2">
    <source>
        <dbReference type="EMBL" id="CAL1282062.1"/>
    </source>
</evidence>
<accession>A0AAV2AEF5</accession>
<feature type="non-terminal residue" evidence="2">
    <location>
        <position position="51"/>
    </location>
</feature>
<name>A0AAV2AEF5_9ARAC</name>
<evidence type="ECO:0000313" key="1">
    <source>
        <dbReference type="EMBL" id="CAL1275512.1"/>
    </source>
</evidence>
<proteinExistence type="predicted"/>
<evidence type="ECO:0000313" key="3">
    <source>
        <dbReference type="Proteomes" id="UP001497382"/>
    </source>
</evidence>
<protein>
    <submittedName>
        <fullName evidence="2">Uncharacterized protein</fullName>
    </submittedName>
</protein>
<organism evidence="2 3">
    <name type="scientific">Larinioides sclopetarius</name>
    <dbReference type="NCBI Taxonomy" id="280406"/>
    <lineage>
        <taxon>Eukaryota</taxon>
        <taxon>Metazoa</taxon>
        <taxon>Ecdysozoa</taxon>
        <taxon>Arthropoda</taxon>
        <taxon>Chelicerata</taxon>
        <taxon>Arachnida</taxon>
        <taxon>Araneae</taxon>
        <taxon>Araneomorphae</taxon>
        <taxon>Entelegynae</taxon>
        <taxon>Araneoidea</taxon>
        <taxon>Araneidae</taxon>
        <taxon>Larinioides</taxon>
    </lineage>
</organism>
<reference evidence="2 3" key="1">
    <citation type="submission" date="2024-04" db="EMBL/GenBank/DDBJ databases">
        <authorList>
            <person name="Rising A."/>
            <person name="Reimegard J."/>
            <person name="Sonavane S."/>
            <person name="Akerstrom W."/>
            <person name="Nylinder S."/>
            <person name="Hedman E."/>
            <person name="Kallberg Y."/>
        </authorList>
    </citation>
    <scope>NUCLEOTIDE SEQUENCE [LARGE SCALE GENOMIC DNA]</scope>
</reference>
<comment type="caution">
    <text evidence="2">The sequence shown here is derived from an EMBL/GenBank/DDBJ whole genome shotgun (WGS) entry which is preliminary data.</text>
</comment>
<gene>
    <name evidence="2" type="ORF">LARSCL_LOCUS11938</name>
    <name evidence="1" type="ORF">LARSCL_LOCUS8111</name>
</gene>
<dbReference type="EMBL" id="CAXIEN010000153">
    <property type="protein sequence ID" value="CAL1282062.1"/>
    <property type="molecule type" value="Genomic_DNA"/>
</dbReference>
<keyword evidence="3" id="KW-1185">Reference proteome</keyword>
<sequence>MKISWCLLFTYPASLIAQKQKGFGIQKCCLPRSRNRAADIFIINQHIAYKD</sequence>
<dbReference type="AlphaFoldDB" id="A0AAV2AEF5"/>
<dbReference type="EMBL" id="CAXIEN010000085">
    <property type="protein sequence ID" value="CAL1275512.1"/>
    <property type="molecule type" value="Genomic_DNA"/>
</dbReference>